<evidence type="ECO:0000313" key="1">
    <source>
        <dbReference type="EMBL" id="SHL11033.1"/>
    </source>
</evidence>
<dbReference type="Proteomes" id="UP000184420">
    <property type="component" value="Unassembled WGS sequence"/>
</dbReference>
<accession>A0A1M6XYV8</accession>
<dbReference type="RefSeq" id="WP_073078661.1">
    <property type="nucleotide sequence ID" value="NZ_FRBL01000002.1"/>
</dbReference>
<protein>
    <recommendedName>
        <fullName evidence="3">Lipoprotein</fullName>
    </recommendedName>
</protein>
<dbReference type="EMBL" id="FRBL01000002">
    <property type="protein sequence ID" value="SHL11033.1"/>
    <property type="molecule type" value="Genomic_DNA"/>
</dbReference>
<evidence type="ECO:0000313" key="2">
    <source>
        <dbReference type="Proteomes" id="UP000184420"/>
    </source>
</evidence>
<sequence length="178" mass="20028">MRTFLYVLTAMVLMSCGSEELSREKAAEIIAKKYPKTLDWDIFRADPSHAARALGSKLETEGYIKVQKTQSLAEAGQPFITFTEKAQPYLIANTEKDKEYSIQKVKIGELHFKEITSIQMDGKGKGKGKGQEAIVEYTIEHKNNTPFAELTHYKLEGVEKEKALLVLSDKGWEIAAIK</sequence>
<proteinExistence type="predicted"/>
<organism evidence="1 2">
    <name type="scientific">Chitinophaga jiangningensis</name>
    <dbReference type="NCBI Taxonomy" id="1419482"/>
    <lineage>
        <taxon>Bacteria</taxon>
        <taxon>Pseudomonadati</taxon>
        <taxon>Bacteroidota</taxon>
        <taxon>Chitinophagia</taxon>
        <taxon>Chitinophagales</taxon>
        <taxon>Chitinophagaceae</taxon>
        <taxon>Chitinophaga</taxon>
    </lineage>
</organism>
<keyword evidence="2" id="KW-1185">Reference proteome</keyword>
<dbReference type="OrthoDB" id="1341964at2"/>
<name>A0A1M6XYV8_9BACT</name>
<gene>
    <name evidence="1" type="ORF">SAMN05444266_10275</name>
</gene>
<dbReference type="AlphaFoldDB" id="A0A1M6XYV8"/>
<reference evidence="1 2" key="1">
    <citation type="submission" date="2016-11" db="EMBL/GenBank/DDBJ databases">
        <authorList>
            <person name="Jaros S."/>
            <person name="Januszkiewicz K."/>
            <person name="Wedrychowicz H."/>
        </authorList>
    </citation>
    <scope>NUCLEOTIDE SEQUENCE [LARGE SCALE GENOMIC DNA]</scope>
    <source>
        <strain evidence="1 2">DSM 27406</strain>
    </source>
</reference>
<evidence type="ECO:0008006" key="3">
    <source>
        <dbReference type="Google" id="ProtNLM"/>
    </source>
</evidence>
<dbReference type="PROSITE" id="PS51257">
    <property type="entry name" value="PROKAR_LIPOPROTEIN"/>
    <property type="match status" value="1"/>
</dbReference>